<dbReference type="EMBL" id="LUEZ02000015">
    <property type="protein sequence ID" value="RDB27583.1"/>
    <property type="molecule type" value="Genomic_DNA"/>
</dbReference>
<organism evidence="2 3">
    <name type="scientific">Hypsizygus marmoreus</name>
    <name type="common">White beech mushroom</name>
    <name type="synonym">Agaricus marmoreus</name>
    <dbReference type="NCBI Taxonomy" id="39966"/>
    <lineage>
        <taxon>Eukaryota</taxon>
        <taxon>Fungi</taxon>
        <taxon>Dikarya</taxon>
        <taxon>Basidiomycota</taxon>
        <taxon>Agaricomycotina</taxon>
        <taxon>Agaricomycetes</taxon>
        <taxon>Agaricomycetidae</taxon>
        <taxon>Agaricales</taxon>
        <taxon>Tricholomatineae</taxon>
        <taxon>Lyophyllaceae</taxon>
        <taxon>Hypsizygus</taxon>
    </lineage>
</organism>
<reference evidence="2" key="1">
    <citation type="submission" date="2018-04" db="EMBL/GenBank/DDBJ databases">
        <title>Whole genome sequencing of Hypsizygus marmoreus.</title>
        <authorList>
            <person name="Choi I.-G."/>
            <person name="Min B."/>
            <person name="Kim J.-G."/>
            <person name="Kim S."/>
            <person name="Oh Y.-L."/>
            <person name="Kong W.-S."/>
            <person name="Park H."/>
            <person name="Jeong J."/>
            <person name="Song E.-S."/>
        </authorList>
    </citation>
    <scope>NUCLEOTIDE SEQUENCE [LARGE SCALE GENOMIC DNA]</scope>
    <source>
        <strain evidence="2">51987-8</strain>
    </source>
</reference>
<comment type="caution">
    <text evidence="2">The sequence shown here is derived from an EMBL/GenBank/DDBJ whole genome shotgun (WGS) entry which is preliminary data.</text>
</comment>
<keyword evidence="3" id="KW-1185">Reference proteome</keyword>
<evidence type="ECO:0000313" key="3">
    <source>
        <dbReference type="Proteomes" id="UP000076154"/>
    </source>
</evidence>
<dbReference type="AlphaFoldDB" id="A0A369K6X5"/>
<accession>A0A369K6X5</accession>
<gene>
    <name evidence="2" type="ORF">Hypma_003886</name>
</gene>
<evidence type="ECO:0000313" key="2">
    <source>
        <dbReference type="EMBL" id="RDB27583.1"/>
    </source>
</evidence>
<dbReference type="InParanoid" id="A0A369K6X5"/>
<proteinExistence type="predicted"/>
<sequence length="112" mass="12170">MELTPPVFFSTPQVELHSPPSDYDEAKAGHITWIRANVGGRNPVLLQVPASLPLYMLQPSPPAPPVPDPVPPYQINVEGIDAKVQRSIVTVIGIGELRLGISKDRKGKVQVM</sequence>
<protein>
    <submittedName>
        <fullName evidence="2">Uncharacterized protein</fullName>
    </submittedName>
</protein>
<name>A0A369K6X5_HYPMA</name>
<evidence type="ECO:0000256" key="1">
    <source>
        <dbReference type="SAM" id="MobiDB-lite"/>
    </source>
</evidence>
<dbReference type="Proteomes" id="UP000076154">
    <property type="component" value="Unassembled WGS sequence"/>
</dbReference>
<feature type="region of interest" description="Disordered" evidence="1">
    <location>
        <begin position="1"/>
        <end position="20"/>
    </location>
</feature>